<evidence type="ECO:0000313" key="3">
    <source>
        <dbReference type="EMBL" id="GFG73267.1"/>
    </source>
</evidence>
<proteinExistence type="predicted"/>
<feature type="region of interest" description="Disordered" evidence="1">
    <location>
        <begin position="301"/>
        <end position="321"/>
    </location>
</feature>
<organism evidence="3 4">
    <name type="scientific">Mycobacterium botniense</name>
    <dbReference type="NCBI Taxonomy" id="84962"/>
    <lineage>
        <taxon>Bacteria</taxon>
        <taxon>Bacillati</taxon>
        <taxon>Actinomycetota</taxon>
        <taxon>Actinomycetes</taxon>
        <taxon>Mycobacteriales</taxon>
        <taxon>Mycobacteriaceae</taxon>
        <taxon>Mycobacterium</taxon>
    </lineage>
</organism>
<dbReference type="Gene3D" id="3.40.109.10">
    <property type="entry name" value="NADH Oxidase"/>
    <property type="match status" value="1"/>
</dbReference>
<evidence type="ECO:0000256" key="1">
    <source>
        <dbReference type="SAM" id="MobiDB-lite"/>
    </source>
</evidence>
<dbReference type="NCBIfam" id="NF047509">
    <property type="entry name" value="Rv3131_FMN_oxido"/>
    <property type="match status" value="1"/>
</dbReference>
<feature type="compositionally biased region" description="Basic and acidic residues" evidence="1">
    <location>
        <begin position="311"/>
        <end position="321"/>
    </location>
</feature>
<protein>
    <submittedName>
        <fullName evidence="3">Putative NAD(P)H nitroreductase acg</fullName>
    </submittedName>
</protein>
<dbReference type="EMBL" id="BLKW01000002">
    <property type="protein sequence ID" value="GFG73267.1"/>
    <property type="molecule type" value="Genomic_DNA"/>
</dbReference>
<dbReference type="GO" id="GO:0016491">
    <property type="term" value="F:oxidoreductase activity"/>
    <property type="evidence" value="ECO:0007669"/>
    <property type="project" value="InterPro"/>
</dbReference>
<dbReference type="AlphaFoldDB" id="A0A7I9XV37"/>
<dbReference type="RefSeq" id="WP_163756591.1">
    <property type="nucleotide sequence ID" value="NZ_BLKW01000002.1"/>
</dbReference>
<dbReference type="SUPFAM" id="SSF55469">
    <property type="entry name" value="FMN-dependent nitroreductase-like"/>
    <property type="match status" value="1"/>
</dbReference>
<comment type="caution">
    <text evidence="3">The sequence shown here is derived from an EMBL/GenBank/DDBJ whole genome shotgun (WGS) entry which is preliminary data.</text>
</comment>
<dbReference type="PANTHER" id="PTHR23026:SF123">
    <property type="entry name" value="NAD(P)H NITROREDUCTASE RV3131-RELATED"/>
    <property type="match status" value="1"/>
</dbReference>
<accession>A0A7I9XV37</accession>
<gene>
    <name evidence="3" type="primary">acg_1</name>
    <name evidence="3" type="ORF">MBOT_06320</name>
</gene>
<reference evidence="3 4" key="1">
    <citation type="journal article" date="2019" name="Emerg. Microbes Infect.">
        <title>Comprehensive subspecies identification of 175 nontuberculous mycobacteria species based on 7547 genomic profiles.</title>
        <authorList>
            <person name="Matsumoto Y."/>
            <person name="Kinjo T."/>
            <person name="Motooka D."/>
            <person name="Nabeya D."/>
            <person name="Jung N."/>
            <person name="Uechi K."/>
            <person name="Horii T."/>
            <person name="Iida T."/>
            <person name="Fujita J."/>
            <person name="Nakamura S."/>
        </authorList>
    </citation>
    <scope>NUCLEOTIDE SEQUENCE [LARGE SCALE GENOMIC DNA]</scope>
    <source>
        <strain evidence="3 4">JCM 17322</strain>
    </source>
</reference>
<dbReference type="InterPro" id="IPR000415">
    <property type="entry name" value="Nitroreductase-like"/>
</dbReference>
<sequence>MPDTELIKKAVGLACRAPSLHNSQPWQWQFGGGELRLFVDPNRSMLGDPSGREVLISCGAVLDHLRVAMAAAGWQTVVDRFPDPNDPTHLASIGFTPIDVTEVFRRRADAILLRRTDRLPFASPTDWELLEPALRNVIGAGAVHLDVISDDARPQLVEASRLAESLRLYDSSYHDEIDWWTGSFEAAEGIPYSSLPSEAESHRVDIERVFPRPHHSERRLEISKDHATILVLSTDDDGRTAALATGEALSAVLLECTMAGLATCPVTHVTEVRASRELVATLLDREALPQVLVRVGVVPTHEEVPPPTPRRPLDEVLHIEN</sequence>
<dbReference type="InterPro" id="IPR050627">
    <property type="entry name" value="Nitroreductase/BluB"/>
</dbReference>
<name>A0A7I9XV37_9MYCO</name>
<dbReference type="InterPro" id="IPR029479">
    <property type="entry name" value="Nitroreductase"/>
</dbReference>
<keyword evidence="4" id="KW-1185">Reference proteome</keyword>
<dbReference type="Proteomes" id="UP000465361">
    <property type="component" value="Unassembled WGS sequence"/>
</dbReference>
<evidence type="ECO:0000313" key="4">
    <source>
        <dbReference type="Proteomes" id="UP000465361"/>
    </source>
</evidence>
<evidence type="ECO:0000259" key="2">
    <source>
        <dbReference type="Pfam" id="PF00881"/>
    </source>
</evidence>
<feature type="domain" description="Nitroreductase" evidence="2">
    <location>
        <begin position="216"/>
        <end position="296"/>
    </location>
</feature>
<dbReference type="PANTHER" id="PTHR23026">
    <property type="entry name" value="NADPH NITROREDUCTASE"/>
    <property type="match status" value="1"/>
</dbReference>
<dbReference type="Pfam" id="PF00881">
    <property type="entry name" value="Nitroreductase"/>
    <property type="match status" value="1"/>
</dbReference>